<dbReference type="PANTHER" id="PTHR30290">
    <property type="entry name" value="PERIPLASMIC BINDING COMPONENT OF ABC TRANSPORTER"/>
    <property type="match status" value="1"/>
</dbReference>
<dbReference type="SUPFAM" id="SSF53850">
    <property type="entry name" value="Periplasmic binding protein-like II"/>
    <property type="match status" value="2"/>
</dbReference>
<evidence type="ECO:0000256" key="2">
    <source>
        <dbReference type="ARBA" id="ARBA00022448"/>
    </source>
</evidence>
<evidence type="ECO:0000256" key="3">
    <source>
        <dbReference type="ARBA" id="ARBA00022729"/>
    </source>
</evidence>
<gene>
    <name evidence="5" type="ORF">C484_19067</name>
</gene>
<dbReference type="InterPro" id="IPR039424">
    <property type="entry name" value="SBP_5"/>
</dbReference>
<comment type="caution">
    <text evidence="5">The sequence shown here is derived from an EMBL/GenBank/DDBJ whole genome shotgun (WGS) entry which is preliminary data.</text>
</comment>
<sequence length="643" mass="70216">MSRIQEVLHEFVFRSAALTCRCEGKSYTSRLRISLDMTRGAPPLTRRHLLAGAGGLGVSALAGCAERFWSRAENNGPDQVSLTIKTVPADDDAMASMIVSRFRENVEAAGIDVSPEPITESELYRDVLLEGEYDVFVIRYPGFDEFDDLYGLLHSQFVSEGGWQNPFHFSSVTADDLLEQQRTESGETRRETLAELFEYLAETTPFTVVAYPDRIGGTRQSIDAPAPPQRAIEFIDLLSTAPAAAGDRDGPLTVGIYGDGLTDRLNPIAVDRNRVPGLLDLVYAPLVRRPSESWEGAAGVASAHSPSNAEPVPPEEYVPWLADDVRWDDTGRLSATVSLRPGLTWHDGEPLDADDVAFTFRLLADTSLGTADSGIPAPRYRGRQTLVDTPDQIEVVDGLTLEIPFGTTTAPAAAQFLTVPILPEHIWEPRSELVAERQTRALTTNNDAPVGSGLLEFSEAGPEELVLEPVADHVLRDSVSTNVPAVLDGFPQFEGLRYNLSPNVGTMVDALLAGDVDVTASPLPPEQIESLADDNAISLLTAPSTSMYLIGYNTHHPELGNPNVRRILSRLIDREYIVSELFDGLATAPTTQESLLGYRDGDDRSEPLSLAGFPGTDGELDVERVRRLFDEIGYRYEDGVLLR</sequence>
<dbReference type="EMBL" id="AOIL01000067">
    <property type="protein sequence ID" value="ELY85452.1"/>
    <property type="molecule type" value="Genomic_DNA"/>
</dbReference>
<proteinExistence type="inferred from homology"/>
<dbReference type="GO" id="GO:1904680">
    <property type="term" value="F:peptide transmembrane transporter activity"/>
    <property type="evidence" value="ECO:0007669"/>
    <property type="project" value="TreeGrafter"/>
</dbReference>
<dbReference type="PATRIC" id="fig|1230458.4.peg.3830"/>
<organism evidence="5 6">
    <name type="scientific">Natrialba taiwanensis DSM 12281</name>
    <dbReference type="NCBI Taxonomy" id="1230458"/>
    <lineage>
        <taxon>Archaea</taxon>
        <taxon>Methanobacteriati</taxon>
        <taxon>Methanobacteriota</taxon>
        <taxon>Stenosarchaea group</taxon>
        <taxon>Halobacteria</taxon>
        <taxon>Halobacteriales</taxon>
        <taxon>Natrialbaceae</taxon>
        <taxon>Natrialba</taxon>
    </lineage>
</organism>
<evidence type="ECO:0000313" key="5">
    <source>
        <dbReference type="EMBL" id="ELY85452.1"/>
    </source>
</evidence>
<dbReference type="CDD" id="cd00995">
    <property type="entry name" value="PBP2_NikA_DppA_OppA_like"/>
    <property type="match status" value="1"/>
</dbReference>
<accession>L9ZIN8</accession>
<dbReference type="Proteomes" id="UP000011648">
    <property type="component" value="Unassembled WGS sequence"/>
</dbReference>
<comment type="similarity">
    <text evidence="1">Belongs to the bacterial solute-binding protein 5 family.</text>
</comment>
<dbReference type="InterPro" id="IPR000914">
    <property type="entry name" value="SBP_5_dom"/>
</dbReference>
<evidence type="ECO:0000313" key="6">
    <source>
        <dbReference type="Proteomes" id="UP000011648"/>
    </source>
</evidence>
<dbReference type="AlphaFoldDB" id="L9ZIN8"/>
<evidence type="ECO:0000259" key="4">
    <source>
        <dbReference type="Pfam" id="PF00496"/>
    </source>
</evidence>
<evidence type="ECO:0000256" key="1">
    <source>
        <dbReference type="ARBA" id="ARBA00005695"/>
    </source>
</evidence>
<dbReference type="PANTHER" id="PTHR30290:SF9">
    <property type="entry name" value="OLIGOPEPTIDE-BINDING PROTEIN APPA"/>
    <property type="match status" value="1"/>
</dbReference>
<name>L9ZIN8_9EURY</name>
<protein>
    <submittedName>
        <fullName evidence="5">Family 5 extracellular solute-binding protein</fullName>
    </submittedName>
</protein>
<dbReference type="STRING" id="1230458.C484_19067"/>
<keyword evidence="3" id="KW-0732">Signal</keyword>
<dbReference type="GO" id="GO:0015833">
    <property type="term" value="P:peptide transport"/>
    <property type="evidence" value="ECO:0007669"/>
    <property type="project" value="TreeGrafter"/>
</dbReference>
<dbReference type="Gene3D" id="3.10.105.10">
    <property type="entry name" value="Dipeptide-binding Protein, Domain 3"/>
    <property type="match status" value="2"/>
</dbReference>
<reference evidence="5 6" key="1">
    <citation type="journal article" date="2014" name="PLoS Genet.">
        <title>Phylogenetically driven sequencing of extremely halophilic archaea reveals strategies for static and dynamic osmo-response.</title>
        <authorList>
            <person name="Becker E.A."/>
            <person name="Seitzer P.M."/>
            <person name="Tritt A."/>
            <person name="Larsen D."/>
            <person name="Krusor M."/>
            <person name="Yao A.I."/>
            <person name="Wu D."/>
            <person name="Madern D."/>
            <person name="Eisen J.A."/>
            <person name="Darling A.E."/>
            <person name="Facciotti M.T."/>
        </authorList>
    </citation>
    <scope>NUCLEOTIDE SEQUENCE [LARGE SCALE GENOMIC DNA]</scope>
    <source>
        <strain evidence="5 6">DSM 12281</strain>
    </source>
</reference>
<dbReference type="Gene3D" id="3.40.190.10">
    <property type="entry name" value="Periplasmic binding protein-like II"/>
    <property type="match status" value="1"/>
</dbReference>
<dbReference type="Pfam" id="PF00496">
    <property type="entry name" value="SBP_bac_5"/>
    <property type="match status" value="1"/>
</dbReference>
<feature type="domain" description="Solute-binding protein family 5" evidence="4">
    <location>
        <begin position="316"/>
        <end position="639"/>
    </location>
</feature>
<keyword evidence="2" id="KW-0813">Transport</keyword>
<keyword evidence="6" id="KW-1185">Reference proteome</keyword>